<gene>
    <name evidence="2" type="ORF">POZ10_18090</name>
</gene>
<feature type="non-terminal residue" evidence="2">
    <location>
        <position position="71"/>
    </location>
</feature>
<keyword evidence="1" id="KW-1133">Transmembrane helix</keyword>
<dbReference type="AlphaFoldDB" id="A0AAW6H8I3"/>
<evidence type="ECO:0000313" key="2">
    <source>
        <dbReference type="EMBL" id="MDC1902524.1"/>
    </source>
</evidence>
<feature type="transmembrane region" description="Helical" evidence="1">
    <location>
        <begin position="20"/>
        <end position="40"/>
    </location>
</feature>
<keyword evidence="1" id="KW-0472">Membrane</keyword>
<organism evidence="2 3">
    <name type="scientific">Bacteroides uniformis</name>
    <dbReference type="NCBI Taxonomy" id="820"/>
    <lineage>
        <taxon>Bacteria</taxon>
        <taxon>Pseudomonadati</taxon>
        <taxon>Bacteroidota</taxon>
        <taxon>Bacteroidia</taxon>
        <taxon>Bacteroidales</taxon>
        <taxon>Bacteroidaceae</taxon>
        <taxon>Bacteroides</taxon>
    </lineage>
</organism>
<name>A0AAW6H8I3_BACUN</name>
<dbReference type="Proteomes" id="UP001222603">
    <property type="component" value="Unassembled WGS sequence"/>
</dbReference>
<keyword evidence="1" id="KW-0812">Transmembrane</keyword>
<evidence type="ECO:0008006" key="4">
    <source>
        <dbReference type="Google" id="ProtNLM"/>
    </source>
</evidence>
<evidence type="ECO:0000256" key="1">
    <source>
        <dbReference type="SAM" id="Phobius"/>
    </source>
</evidence>
<dbReference type="EMBL" id="JAQNSI010000504">
    <property type="protein sequence ID" value="MDC1902524.1"/>
    <property type="molecule type" value="Genomic_DNA"/>
</dbReference>
<proteinExistence type="predicted"/>
<comment type="caution">
    <text evidence="2">The sequence shown here is derived from an EMBL/GenBank/DDBJ whole genome shotgun (WGS) entry which is preliminary data.</text>
</comment>
<sequence length="71" mass="8170">MFKLIWKNLWARRRKNGWLLAELILVSIISWVVLDPVIVVTHDRNIPLGYDAERLCLISLGALQPQAPGYD</sequence>
<protein>
    <recommendedName>
        <fullName evidence="4">ABC transporter permease</fullName>
    </recommendedName>
</protein>
<reference evidence="2" key="1">
    <citation type="submission" date="2022-10" db="EMBL/GenBank/DDBJ databases">
        <title>Human gut microbiome strain richness.</title>
        <authorList>
            <person name="Chen-Liaw A."/>
        </authorList>
    </citation>
    <scope>NUCLEOTIDE SEQUENCE</scope>
    <source>
        <strain evidence="2">1001713st1_F9_1001713B170221_170320</strain>
    </source>
</reference>
<evidence type="ECO:0000313" key="3">
    <source>
        <dbReference type="Proteomes" id="UP001222603"/>
    </source>
</evidence>
<accession>A0AAW6H8I3</accession>